<name>A0A5B7G8T1_PORTR</name>
<evidence type="ECO:0000313" key="2">
    <source>
        <dbReference type="EMBL" id="MPC53876.1"/>
    </source>
</evidence>
<evidence type="ECO:0000256" key="1">
    <source>
        <dbReference type="SAM" id="MobiDB-lite"/>
    </source>
</evidence>
<feature type="compositionally biased region" description="Basic and acidic residues" evidence="1">
    <location>
        <begin position="41"/>
        <end position="57"/>
    </location>
</feature>
<feature type="region of interest" description="Disordered" evidence="1">
    <location>
        <begin position="37"/>
        <end position="104"/>
    </location>
</feature>
<dbReference type="Proteomes" id="UP000324222">
    <property type="component" value="Unassembled WGS sequence"/>
</dbReference>
<gene>
    <name evidence="2" type="ORF">E2C01_047779</name>
</gene>
<reference evidence="2 3" key="1">
    <citation type="submission" date="2019-05" db="EMBL/GenBank/DDBJ databases">
        <title>Another draft genome of Portunus trituberculatus and its Hox gene families provides insights of decapod evolution.</title>
        <authorList>
            <person name="Jeong J.-H."/>
            <person name="Song I."/>
            <person name="Kim S."/>
            <person name="Choi T."/>
            <person name="Kim D."/>
            <person name="Ryu S."/>
            <person name="Kim W."/>
        </authorList>
    </citation>
    <scope>NUCLEOTIDE SEQUENCE [LARGE SCALE GENOMIC DNA]</scope>
    <source>
        <tissue evidence="2">Muscle</tissue>
    </source>
</reference>
<organism evidence="2 3">
    <name type="scientific">Portunus trituberculatus</name>
    <name type="common">Swimming crab</name>
    <name type="synonym">Neptunus trituberculatus</name>
    <dbReference type="NCBI Taxonomy" id="210409"/>
    <lineage>
        <taxon>Eukaryota</taxon>
        <taxon>Metazoa</taxon>
        <taxon>Ecdysozoa</taxon>
        <taxon>Arthropoda</taxon>
        <taxon>Crustacea</taxon>
        <taxon>Multicrustacea</taxon>
        <taxon>Malacostraca</taxon>
        <taxon>Eumalacostraca</taxon>
        <taxon>Eucarida</taxon>
        <taxon>Decapoda</taxon>
        <taxon>Pleocyemata</taxon>
        <taxon>Brachyura</taxon>
        <taxon>Eubrachyura</taxon>
        <taxon>Portunoidea</taxon>
        <taxon>Portunidae</taxon>
        <taxon>Portuninae</taxon>
        <taxon>Portunus</taxon>
    </lineage>
</organism>
<keyword evidence="3" id="KW-1185">Reference proteome</keyword>
<comment type="caution">
    <text evidence="2">The sequence shown here is derived from an EMBL/GenBank/DDBJ whole genome shotgun (WGS) entry which is preliminary data.</text>
</comment>
<accession>A0A5B7G8T1</accession>
<proteinExistence type="predicted"/>
<evidence type="ECO:0000313" key="3">
    <source>
        <dbReference type="Proteomes" id="UP000324222"/>
    </source>
</evidence>
<dbReference type="AlphaFoldDB" id="A0A5B7G8T1"/>
<feature type="compositionally biased region" description="Acidic residues" evidence="1">
    <location>
        <begin position="58"/>
        <end position="70"/>
    </location>
</feature>
<protein>
    <submittedName>
        <fullName evidence="2">Uncharacterized protein</fullName>
    </submittedName>
</protein>
<dbReference type="EMBL" id="VSRR010011951">
    <property type="protein sequence ID" value="MPC53876.1"/>
    <property type="molecule type" value="Genomic_DNA"/>
</dbReference>
<feature type="compositionally biased region" description="Basic and acidic residues" evidence="1">
    <location>
        <begin position="89"/>
        <end position="99"/>
    </location>
</feature>
<sequence>MADYGWISSRWEEVSGSEINSKRGKERRLRVVRNEVTVAGEGREGSQRQSYERGEDGEVKEEEEEKDVEEEQGKKNISQKQEEEEVVVDEMKQEQEGKRIRSRRRKITRAGNKISKWAVYAREEELANKNQVSHTSLSARPPSPHSLTPAAPSFAAASLSLPTCPASLARSPASPGLPRVPPGVGRRRCRHTPIKAPSGDGEGNQLINIPHDPGTSQLSVSSETWWREDVCRAAPLDSASLPPSAAPSELVFLGWMDDGLSGLGGNPWMYQSVNWKVRHVNRKINALFFCS</sequence>